<evidence type="ECO:0000313" key="3">
    <source>
        <dbReference type="EMBL" id="QBE94856.1"/>
    </source>
</evidence>
<dbReference type="InterPro" id="IPR000297">
    <property type="entry name" value="PPIase_PpiC"/>
</dbReference>
<evidence type="ECO:0000256" key="1">
    <source>
        <dbReference type="SAM" id="Phobius"/>
    </source>
</evidence>
<dbReference type="RefSeq" id="WP_165392338.1">
    <property type="nucleotide sequence ID" value="NZ_CP035945.1"/>
</dbReference>
<accession>A0A4P6LSE1</accession>
<keyword evidence="1" id="KW-0472">Membrane</keyword>
<dbReference type="Pfam" id="PF13145">
    <property type="entry name" value="Rotamase_2"/>
    <property type="match status" value="1"/>
</dbReference>
<dbReference type="PANTHER" id="PTHR47245">
    <property type="entry name" value="PEPTIDYLPROLYL ISOMERASE"/>
    <property type="match status" value="1"/>
</dbReference>
<dbReference type="InterPro" id="IPR027304">
    <property type="entry name" value="Trigger_fact/SurA_dom_sf"/>
</dbReference>
<dbReference type="Proteomes" id="UP000289794">
    <property type="component" value="Chromosome"/>
</dbReference>
<proteinExistence type="predicted"/>
<sequence>MRKKYIVNAVFGVVLLLLAGLIIYIRFQKPEEMRTVMEVNGQDVVREEYQLVLQRLRAQVKSGYSTEEANRKDFWTGRIDGSTPLEEIMGLAEEELIRDKVIASMAEARGIRANADYESLKESMEQENASRSRKEASGEVNYGLITYTEEAYYQYFYTELESELTEALKKEHTITDKELESAYNENLESYRYENKVNVLAAETKAENTEILRHAAEAMESGMEKEELAETFPDISFYELEMNSLDTQEGKSDVYGLRWMLAAGMQAGEISEPFAAGQNMLVLKCLEREEDGYLPLKDVKGVLESQIKTEAAKQEIRAEVQKAEVKKKDSKLEAAAKEVLVEQDT</sequence>
<keyword evidence="1" id="KW-1133">Transmembrane helix</keyword>
<evidence type="ECO:0000313" key="4">
    <source>
        <dbReference type="Proteomes" id="UP000289794"/>
    </source>
</evidence>
<name>A0A4P6LSE1_9FIRM</name>
<dbReference type="KEGG" id="bpro:PMF13cell1_00349"/>
<dbReference type="GO" id="GO:0003755">
    <property type="term" value="F:peptidyl-prolyl cis-trans isomerase activity"/>
    <property type="evidence" value="ECO:0007669"/>
    <property type="project" value="InterPro"/>
</dbReference>
<feature type="transmembrane region" description="Helical" evidence="1">
    <location>
        <begin position="6"/>
        <end position="27"/>
    </location>
</feature>
<reference evidence="3 4" key="1">
    <citation type="submission" date="2019-01" db="EMBL/GenBank/DDBJ databases">
        <title>PMF-metabolizing Aryl O-demethylase.</title>
        <authorList>
            <person name="Kim M."/>
        </authorList>
    </citation>
    <scope>NUCLEOTIDE SEQUENCE [LARGE SCALE GENOMIC DNA]</scope>
    <source>
        <strain evidence="3 4">PMF1</strain>
    </source>
</reference>
<keyword evidence="1" id="KW-0812">Transmembrane</keyword>
<dbReference type="PANTHER" id="PTHR47245:SF2">
    <property type="entry name" value="PEPTIDYL-PROLYL CIS-TRANS ISOMERASE HP_0175-RELATED"/>
    <property type="match status" value="1"/>
</dbReference>
<dbReference type="SUPFAM" id="SSF109998">
    <property type="entry name" value="Triger factor/SurA peptide-binding domain-like"/>
    <property type="match status" value="1"/>
</dbReference>
<feature type="domain" description="PpiC" evidence="2">
    <location>
        <begin position="174"/>
        <end position="299"/>
    </location>
</feature>
<dbReference type="InterPro" id="IPR050245">
    <property type="entry name" value="PrsA_foldase"/>
</dbReference>
<organism evidence="3 4">
    <name type="scientific">Blautia producta</name>
    <dbReference type="NCBI Taxonomy" id="33035"/>
    <lineage>
        <taxon>Bacteria</taxon>
        <taxon>Bacillati</taxon>
        <taxon>Bacillota</taxon>
        <taxon>Clostridia</taxon>
        <taxon>Lachnospirales</taxon>
        <taxon>Lachnospiraceae</taxon>
        <taxon>Blautia</taxon>
    </lineage>
</organism>
<evidence type="ECO:0000259" key="2">
    <source>
        <dbReference type="Pfam" id="PF13145"/>
    </source>
</evidence>
<protein>
    <recommendedName>
        <fullName evidence="2">PpiC domain-containing protein</fullName>
    </recommendedName>
</protein>
<dbReference type="AlphaFoldDB" id="A0A4P6LSE1"/>
<gene>
    <name evidence="3" type="ORF">PMF13cell1_00349</name>
</gene>
<dbReference type="EMBL" id="CP035945">
    <property type="protein sequence ID" value="QBE94856.1"/>
    <property type="molecule type" value="Genomic_DNA"/>
</dbReference>